<dbReference type="AlphaFoldDB" id="A0A409XMS0"/>
<comment type="caution">
    <text evidence="2">The sequence shown here is derived from an EMBL/GenBank/DDBJ whole genome shotgun (WGS) entry which is preliminary data.</text>
</comment>
<dbReference type="InterPro" id="IPR036188">
    <property type="entry name" value="FAD/NAD-bd_sf"/>
</dbReference>
<dbReference type="Proteomes" id="UP000283269">
    <property type="component" value="Unassembled WGS sequence"/>
</dbReference>
<evidence type="ECO:0000313" key="3">
    <source>
        <dbReference type="Proteomes" id="UP000283269"/>
    </source>
</evidence>
<gene>
    <name evidence="2" type="ORF">CVT25_008270</name>
</gene>
<dbReference type="PANTHER" id="PTHR10742">
    <property type="entry name" value="FLAVIN MONOAMINE OXIDASE"/>
    <property type="match status" value="1"/>
</dbReference>
<evidence type="ECO:0000259" key="1">
    <source>
        <dbReference type="Pfam" id="PF01593"/>
    </source>
</evidence>
<sequence length="682" mass="77055">MSNTAGHSDPSSVYIKASQFFINQRLEELKNKKVNSKAPTHDAKRPSESLSWNKLYAGFQPEALSSSRVAIIGAGVAGLRTAMLLDRLKIPYKIYEANDGPGGRLYTYHFPSDANKSPAGKHDYYEVGGMRFPDNAANQPTFDLFKELGFRFRSEQVPDGELIPFVYGLDDNIRHFNSKFLNRRVHVTASALTYIVQTSHRQRAKSQMALISLAKQPRLETCVVKFVQIASPQLIRIQVPKDFTDMLDTDEQGNVYRGVDACFYKAFNELRAKLLKDFDKEWPLLLQEWDWASTRSYLAQGRELKFPSPVIDWIEKHKSGTGRYSRAVVEEVLESITFDHPRSEHFDWWCIEGGSEGLIAKMLAKLSNKPTYNSRVTAVTEQTSDDPCKRVKVSVLDQGDEYFSHVVSTVTFSVLRTIDTDGVQMNFAQREALRALNYGQSIKVAIKFKNRWWEKSDVKSPQVGGASRTDRQSRVVVYPSYGLKEDGPGVLMVSYNWDQDAARFGSLIKNTESRSDHPKPGRTPTQFEKVLLDQIYEDLAVLHTPDKSKAGAVANFKKKLIGDTLDFHAFDWYHNPYTMGAFAQFTPGQFSTLYADILQPAGRYGNFHFAGELASHHHAWVAGALDSATRVVGHIDKDVHPADKTDDMPIPGKGPSLPRSLVFDSQESMDLYHFYGRVEEET</sequence>
<name>A0A409XMS0_PSICY</name>
<dbReference type="STRING" id="93625.A0A409XMS0"/>
<reference evidence="2 3" key="1">
    <citation type="journal article" date="2018" name="Evol. Lett.">
        <title>Horizontal gene cluster transfer increased hallucinogenic mushroom diversity.</title>
        <authorList>
            <person name="Reynolds H.T."/>
            <person name="Vijayakumar V."/>
            <person name="Gluck-Thaler E."/>
            <person name="Korotkin H.B."/>
            <person name="Matheny P.B."/>
            <person name="Slot J.C."/>
        </authorList>
    </citation>
    <scope>NUCLEOTIDE SEQUENCE [LARGE SCALE GENOMIC DNA]</scope>
    <source>
        <strain evidence="2 3">2631</strain>
    </source>
</reference>
<dbReference type="EMBL" id="NHYD01001109">
    <property type="protein sequence ID" value="PPQ92089.1"/>
    <property type="molecule type" value="Genomic_DNA"/>
</dbReference>
<dbReference type="InParanoid" id="A0A409XMS0"/>
<dbReference type="SUPFAM" id="SSF51905">
    <property type="entry name" value="FAD/NAD(P)-binding domain"/>
    <property type="match status" value="1"/>
</dbReference>
<accession>A0A409XMS0</accession>
<dbReference type="Gene3D" id="1.10.10.1620">
    <property type="match status" value="1"/>
</dbReference>
<dbReference type="SUPFAM" id="SSF54373">
    <property type="entry name" value="FAD-linked reductases, C-terminal domain"/>
    <property type="match status" value="1"/>
</dbReference>
<feature type="domain" description="Amine oxidase" evidence="1">
    <location>
        <begin position="76"/>
        <end position="633"/>
    </location>
</feature>
<organism evidence="2 3">
    <name type="scientific">Psilocybe cyanescens</name>
    <dbReference type="NCBI Taxonomy" id="93625"/>
    <lineage>
        <taxon>Eukaryota</taxon>
        <taxon>Fungi</taxon>
        <taxon>Dikarya</taxon>
        <taxon>Basidiomycota</taxon>
        <taxon>Agaricomycotina</taxon>
        <taxon>Agaricomycetes</taxon>
        <taxon>Agaricomycetidae</taxon>
        <taxon>Agaricales</taxon>
        <taxon>Agaricineae</taxon>
        <taxon>Strophariaceae</taxon>
        <taxon>Psilocybe</taxon>
    </lineage>
</organism>
<dbReference type="GO" id="GO:0001716">
    <property type="term" value="F:L-amino-acid oxidase activity"/>
    <property type="evidence" value="ECO:0007669"/>
    <property type="project" value="TreeGrafter"/>
</dbReference>
<dbReference type="GO" id="GO:0009063">
    <property type="term" value="P:amino acid catabolic process"/>
    <property type="evidence" value="ECO:0007669"/>
    <property type="project" value="TreeGrafter"/>
</dbReference>
<keyword evidence="3" id="KW-1185">Reference proteome</keyword>
<dbReference type="PANTHER" id="PTHR10742:SF342">
    <property type="entry name" value="AMINE OXIDASE"/>
    <property type="match status" value="1"/>
</dbReference>
<evidence type="ECO:0000313" key="2">
    <source>
        <dbReference type="EMBL" id="PPQ92089.1"/>
    </source>
</evidence>
<proteinExistence type="predicted"/>
<dbReference type="OrthoDB" id="7777654at2759"/>
<dbReference type="Gene3D" id="3.90.660.10">
    <property type="match status" value="1"/>
</dbReference>
<dbReference type="InterPro" id="IPR050281">
    <property type="entry name" value="Flavin_monoamine_oxidase"/>
</dbReference>
<dbReference type="Pfam" id="PF01593">
    <property type="entry name" value="Amino_oxidase"/>
    <property type="match status" value="1"/>
</dbReference>
<dbReference type="InterPro" id="IPR002937">
    <property type="entry name" value="Amino_oxidase"/>
</dbReference>
<dbReference type="Gene3D" id="3.50.50.60">
    <property type="entry name" value="FAD/NAD(P)-binding domain"/>
    <property type="match status" value="1"/>
</dbReference>
<protein>
    <recommendedName>
        <fullName evidence="1">Amine oxidase domain-containing protein</fullName>
    </recommendedName>
</protein>